<dbReference type="Proteomes" id="UP000240624">
    <property type="component" value="Unassembled WGS sequence"/>
</dbReference>
<dbReference type="InterPro" id="IPR036390">
    <property type="entry name" value="WH_DNA-bd_sf"/>
</dbReference>
<dbReference type="EMBL" id="FWFY01000011">
    <property type="protein sequence ID" value="SLN63373.1"/>
    <property type="molecule type" value="Genomic_DNA"/>
</dbReference>
<feature type="domain" description="WYL" evidence="2">
    <location>
        <begin position="154"/>
        <end position="217"/>
    </location>
</feature>
<dbReference type="InterPro" id="IPR051534">
    <property type="entry name" value="CBASS_pafABC_assoc_protein"/>
</dbReference>
<dbReference type="InterPro" id="IPR036388">
    <property type="entry name" value="WH-like_DNA-bd_sf"/>
</dbReference>
<accession>A0A1X6ZWF9</accession>
<evidence type="ECO:0000313" key="6">
    <source>
        <dbReference type="Proteomes" id="UP000240624"/>
    </source>
</evidence>
<dbReference type="Pfam" id="PF08279">
    <property type="entry name" value="HTH_11"/>
    <property type="match status" value="1"/>
</dbReference>
<sequence length="248" mass="27668">MPCYSRDLLTVSVSMARTDRLMRLMDALRRLPAPVTATRLAVETGVSRRQLYRDIATLRAGGALIDGEAGVGYRLTGDPALPPQSFSRLEIEALVLAVGELRQTGDAALEAAGRMALARIIATLADEQSRQAMHTVLRSFRPPPARVDISVDMSLLRRACWEELALDMRYRDLEGRVTRREVWPLGLSYSDRALKLLAWCCLRRDWRVFHAPGIEDACLNGRSFRPRRVTLMRDYAARQAASGSSAKA</sequence>
<organism evidence="4 5">
    <name type="scientific">Limimaricola soesokkakensis</name>
    <dbReference type="NCBI Taxonomy" id="1343159"/>
    <lineage>
        <taxon>Bacteria</taxon>
        <taxon>Pseudomonadati</taxon>
        <taxon>Pseudomonadota</taxon>
        <taxon>Alphaproteobacteria</taxon>
        <taxon>Rhodobacterales</taxon>
        <taxon>Paracoccaceae</taxon>
        <taxon>Limimaricola</taxon>
    </lineage>
</organism>
<protein>
    <submittedName>
        <fullName evidence="4">Bifunctional ligase/repressor BirA</fullName>
        <ecNumber evidence="4">6.3.4.15</ecNumber>
    </submittedName>
    <submittedName>
        <fullName evidence="3">WYL domain-containing protein</fullName>
    </submittedName>
</protein>
<dbReference type="InterPro" id="IPR013196">
    <property type="entry name" value="HTH_11"/>
</dbReference>
<dbReference type="InterPro" id="IPR026881">
    <property type="entry name" value="WYL_dom"/>
</dbReference>
<dbReference type="PROSITE" id="PS52050">
    <property type="entry name" value="WYL"/>
    <property type="match status" value="1"/>
</dbReference>
<dbReference type="AlphaFoldDB" id="A0A1X6ZWF9"/>
<evidence type="ECO:0000259" key="1">
    <source>
        <dbReference type="Pfam" id="PF08279"/>
    </source>
</evidence>
<dbReference type="PANTHER" id="PTHR34580:SF3">
    <property type="entry name" value="PROTEIN PAFB"/>
    <property type="match status" value="1"/>
</dbReference>
<dbReference type="Gene3D" id="1.10.10.10">
    <property type="entry name" value="Winged helix-like DNA-binding domain superfamily/Winged helix DNA-binding domain"/>
    <property type="match status" value="1"/>
</dbReference>
<dbReference type="Pfam" id="PF13280">
    <property type="entry name" value="WYL"/>
    <property type="match status" value="1"/>
</dbReference>
<evidence type="ECO:0000313" key="4">
    <source>
        <dbReference type="EMBL" id="SLN63373.1"/>
    </source>
</evidence>
<evidence type="ECO:0000313" key="5">
    <source>
        <dbReference type="Proteomes" id="UP000193495"/>
    </source>
</evidence>
<keyword evidence="6" id="KW-1185">Reference proteome</keyword>
<reference evidence="4 5" key="1">
    <citation type="submission" date="2017-03" db="EMBL/GenBank/DDBJ databases">
        <authorList>
            <person name="Afonso C.L."/>
            <person name="Miller P.J."/>
            <person name="Scott M.A."/>
            <person name="Spackman E."/>
            <person name="Goraichik I."/>
            <person name="Dimitrov K.M."/>
            <person name="Suarez D.L."/>
            <person name="Swayne D.E."/>
        </authorList>
    </citation>
    <scope>NUCLEOTIDE SEQUENCE [LARGE SCALE GENOMIC DNA]</scope>
    <source>
        <strain evidence="4 5">CECT 8367</strain>
    </source>
</reference>
<dbReference type="SUPFAM" id="SSF46785">
    <property type="entry name" value="Winged helix' DNA-binding domain"/>
    <property type="match status" value="1"/>
</dbReference>
<keyword evidence="4" id="KW-0436">Ligase</keyword>
<dbReference type="EC" id="6.3.4.15" evidence="4"/>
<feature type="domain" description="Helix-turn-helix type 11" evidence="1">
    <location>
        <begin position="20"/>
        <end position="74"/>
    </location>
</feature>
<proteinExistence type="predicted"/>
<dbReference type="EMBL" id="PYGB01000010">
    <property type="protein sequence ID" value="PSK83423.1"/>
    <property type="molecule type" value="Genomic_DNA"/>
</dbReference>
<evidence type="ECO:0000259" key="2">
    <source>
        <dbReference type="Pfam" id="PF13280"/>
    </source>
</evidence>
<gene>
    <name evidence="4" type="primary">birA_3</name>
    <name evidence="3" type="ORF">CLV79_1102</name>
    <name evidence="4" type="ORF">LOS8367_03066</name>
</gene>
<name>A0A1X6ZWF9_9RHOB</name>
<dbReference type="Proteomes" id="UP000193495">
    <property type="component" value="Unassembled WGS sequence"/>
</dbReference>
<dbReference type="GO" id="GO:0004077">
    <property type="term" value="F:biotin--[biotin carboxyl-carrier protein] ligase activity"/>
    <property type="evidence" value="ECO:0007669"/>
    <property type="project" value="UniProtKB-EC"/>
</dbReference>
<reference evidence="3 6" key="2">
    <citation type="submission" date="2018-03" db="EMBL/GenBank/DDBJ databases">
        <title>Genomic Encyclopedia of Archaeal and Bacterial Type Strains, Phase II (KMG-II): from individual species to whole genera.</title>
        <authorList>
            <person name="Goeker M."/>
        </authorList>
    </citation>
    <scope>NUCLEOTIDE SEQUENCE [LARGE SCALE GENOMIC DNA]</scope>
    <source>
        <strain evidence="3 6">DSM 29956</strain>
    </source>
</reference>
<dbReference type="PANTHER" id="PTHR34580">
    <property type="match status" value="1"/>
</dbReference>
<evidence type="ECO:0000313" key="3">
    <source>
        <dbReference type="EMBL" id="PSK83423.1"/>
    </source>
</evidence>